<proteinExistence type="predicted"/>
<organism evidence="1 2">
    <name type="scientific">Afifella marina DSM 2698</name>
    <dbReference type="NCBI Taxonomy" id="1120955"/>
    <lineage>
        <taxon>Bacteria</taxon>
        <taxon>Pseudomonadati</taxon>
        <taxon>Pseudomonadota</taxon>
        <taxon>Alphaproteobacteria</taxon>
        <taxon>Hyphomicrobiales</taxon>
        <taxon>Afifellaceae</taxon>
        <taxon>Afifella</taxon>
    </lineage>
</organism>
<dbReference type="STRING" id="1120955.SAMN03080610_03053"/>
<accession>A0A1G5P1J1</accession>
<dbReference type="AlphaFoldDB" id="A0A1G5P1J1"/>
<keyword evidence="2" id="KW-1185">Reference proteome</keyword>
<dbReference type="Proteomes" id="UP000199347">
    <property type="component" value="Unassembled WGS sequence"/>
</dbReference>
<dbReference type="RefSeq" id="WP_170130517.1">
    <property type="nucleotide sequence ID" value="NZ_FMVW01000008.1"/>
</dbReference>
<evidence type="ECO:0000313" key="1">
    <source>
        <dbReference type="EMBL" id="SCZ43426.1"/>
    </source>
</evidence>
<evidence type="ECO:0000313" key="2">
    <source>
        <dbReference type="Proteomes" id="UP000199347"/>
    </source>
</evidence>
<gene>
    <name evidence="1" type="ORF">SAMN03080610_03053</name>
</gene>
<dbReference type="EMBL" id="FMVW01000008">
    <property type="protein sequence ID" value="SCZ43426.1"/>
    <property type="molecule type" value="Genomic_DNA"/>
</dbReference>
<sequence>MAERTRLVAITLARPLETSAKPEVDSDTLMTSNDVARLGGAWARNMP</sequence>
<protein>
    <submittedName>
        <fullName evidence="1">Uncharacterized protein</fullName>
    </submittedName>
</protein>
<reference evidence="1 2" key="1">
    <citation type="submission" date="2016-10" db="EMBL/GenBank/DDBJ databases">
        <authorList>
            <person name="de Groot N.N."/>
        </authorList>
    </citation>
    <scope>NUCLEOTIDE SEQUENCE [LARGE SCALE GENOMIC DNA]</scope>
    <source>
        <strain evidence="1 2">DSM 2698</strain>
    </source>
</reference>
<name>A0A1G5P1J1_AFIMA</name>